<protein>
    <submittedName>
        <fullName evidence="1">Uncharacterized protein</fullName>
    </submittedName>
</protein>
<accession>A0A0D9Y6M5</accession>
<keyword evidence="2" id="KW-1185">Reference proteome</keyword>
<dbReference type="Proteomes" id="UP000026961">
    <property type="component" value="Chromosome 1"/>
</dbReference>
<evidence type="ECO:0000313" key="1">
    <source>
        <dbReference type="EnsemblPlants" id="OGLUM01G12410.1"/>
    </source>
</evidence>
<reference evidence="1" key="2">
    <citation type="submission" date="2015-04" db="UniProtKB">
        <authorList>
            <consortium name="EnsemblPlants"/>
        </authorList>
    </citation>
    <scope>IDENTIFICATION</scope>
</reference>
<reference evidence="1" key="1">
    <citation type="submission" date="2013-08" db="EMBL/GenBank/DDBJ databases">
        <title>Oryza genome evolution.</title>
        <authorList>
            <person name="Wing R.A."/>
            <person name="Panaud O."/>
            <person name="Oliveira A.C."/>
        </authorList>
    </citation>
    <scope>NUCLEOTIDE SEQUENCE</scope>
</reference>
<dbReference type="HOGENOM" id="CLU_1231543_0_0_1"/>
<name>A0A0D9Y6M5_9ORYZ</name>
<dbReference type="EnsemblPlants" id="OGLUM01G12410.1">
    <property type="protein sequence ID" value="OGLUM01G12410.1"/>
    <property type="gene ID" value="OGLUM01G12410"/>
</dbReference>
<reference evidence="1" key="3">
    <citation type="submission" date="2018-05" db="EMBL/GenBank/DDBJ databases">
        <title>OgluRS3 (Oryza glumaepatula Reference Sequence Version 3).</title>
        <authorList>
            <person name="Zhang J."/>
            <person name="Kudrna D."/>
            <person name="Lee S."/>
            <person name="Talag J."/>
            <person name="Welchert J."/>
            <person name="Wing R.A."/>
        </authorList>
    </citation>
    <scope>NUCLEOTIDE SEQUENCE [LARGE SCALE GENOMIC DNA]</scope>
</reference>
<dbReference type="AlphaFoldDB" id="A0A0D9Y6M5"/>
<dbReference type="Gramene" id="OGLUM01G12410.1">
    <property type="protein sequence ID" value="OGLUM01G12410.1"/>
    <property type="gene ID" value="OGLUM01G12410"/>
</dbReference>
<sequence length="225" mass="24240">MFLGATVITGNSKSSGSPVNVTLGVPLRTNTCRLASRARLSVLLAAGAGEHPVVHPVDELRGPPIDVTLSCAGEHPSVYLLMNSEAFRSMSRSAYHYGLTHAGQLAAAGYPSCSPPVSASIPRCTLSMNSEALRSMSRSAYHYLARPHFRRRPPPFLLLVAVVPLLLPLRHRRQLAAAGYPSCSPLASVSIPRCTLSMNSEARSMSRLAYHYSPIGRYLGYLQAL</sequence>
<evidence type="ECO:0000313" key="2">
    <source>
        <dbReference type="Proteomes" id="UP000026961"/>
    </source>
</evidence>
<proteinExistence type="predicted"/>
<organism evidence="1">
    <name type="scientific">Oryza glumipatula</name>
    <dbReference type="NCBI Taxonomy" id="40148"/>
    <lineage>
        <taxon>Eukaryota</taxon>
        <taxon>Viridiplantae</taxon>
        <taxon>Streptophyta</taxon>
        <taxon>Embryophyta</taxon>
        <taxon>Tracheophyta</taxon>
        <taxon>Spermatophyta</taxon>
        <taxon>Magnoliopsida</taxon>
        <taxon>Liliopsida</taxon>
        <taxon>Poales</taxon>
        <taxon>Poaceae</taxon>
        <taxon>BOP clade</taxon>
        <taxon>Oryzoideae</taxon>
        <taxon>Oryzeae</taxon>
        <taxon>Oryzinae</taxon>
        <taxon>Oryza</taxon>
    </lineage>
</organism>